<dbReference type="PANTHER" id="PTHR46652">
    <property type="entry name" value="LEUCINE-RICH REPEAT AND IQ DOMAIN-CONTAINING PROTEIN 1-RELATED"/>
    <property type="match status" value="1"/>
</dbReference>
<evidence type="ECO:0000256" key="2">
    <source>
        <dbReference type="ARBA" id="ARBA00022737"/>
    </source>
</evidence>
<dbReference type="PROSITE" id="PS51450">
    <property type="entry name" value="LRR"/>
    <property type="match status" value="4"/>
</dbReference>
<evidence type="ECO:0000313" key="4">
    <source>
        <dbReference type="EMBL" id="CAL6009157.1"/>
    </source>
</evidence>
<reference evidence="3" key="1">
    <citation type="submission" date="2023-06" db="EMBL/GenBank/DDBJ databases">
        <authorList>
            <person name="Kurt Z."/>
        </authorList>
    </citation>
    <scope>NUCLEOTIDE SEQUENCE</scope>
</reference>
<dbReference type="EMBL" id="CATOUU010000998">
    <property type="protein sequence ID" value="CAI9965996.1"/>
    <property type="molecule type" value="Genomic_DNA"/>
</dbReference>
<evidence type="ECO:0000313" key="5">
    <source>
        <dbReference type="Proteomes" id="UP001642409"/>
    </source>
</evidence>
<dbReference type="AlphaFoldDB" id="A0AA86UV82"/>
<gene>
    <name evidence="4" type="ORF">HINF_LOCUS21462</name>
    <name evidence="3" type="ORF">HINF_LOCUS53641</name>
</gene>
<comment type="caution">
    <text evidence="3">The sequence shown here is derived from an EMBL/GenBank/DDBJ whole genome shotgun (WGS) entry which is preliminary data.</text>
</comment>
<name>A0AA86UV82_9EUKA</name>
<keyword evidence="1" id="KW-0433">Leucine-rich repeat</keyword>
<dbReference type="SUPFAM" id="SSF52058">
    <property type="entry name" value="L domain-like"/>
    <property type="match status" value="2"/>
</dbReference>
<keyword evidence="2" id="KW-0677">Repeat</keyword>
<dbReference type="Proteomes" id="UP001642409">
    <property type="component" value="Unassembled WGS sequence"/>
</dbReference>
<dbReference type="InterPro" id="IPR001611">
    <property type="entry name" value="Leu-rich_rpt"/>
</dbReference>
<sequence>MIPTLWFFQIFHFKQYTMKILDILIKISFQYLYNLIINLNIFQPSTSNTNQEQLDIDQHGNNPNLDAQTLAVQQQKKIDDKQIEIYKQHVQDGELKIKNNKVKDLSFIDTVNVHTLELDCFENVVPEFTSKTLKDLTIIIDEIENFRNIKLVNLETLEIRYAKIKECHYFAQVKKLTLYNVKNVEQLFSNQICKNIQELVIEEGRFTSLDAFQLENVQVLHLIEYYGNSLTLNLQNITMYQHLREFYLKGYINVDTTILQELKNLHKIIFDECQNITINFNSENIKDFQLEHCTIKCIVSLQPKNIEKLDISSTYNFDLQFLKELTNLSTLNLTSFTLCQEIFDYYRYVDISPFRFLVQLEKLNLSRCGIVDRIDVLSNLINLKELDLSHNDLNCDDGLSPLQYLVQLEKLNLSDQKRNLYNINELSFLTNLKELDLSKNTCNDLTPLQYLLKLTKLNLESCRFTKNTALQPLQSLVNLEELNLSSIAYTFVNDQQCIFYIPLIKLSLYNLNKLQVLKLKKYVEIEIEPKEYPITFSFDDRIYNTYVFQTCNLTKLQQLSELSILDLSDCQLLNINPLTTLPIKELILDENPNIDITPIQHLTELQILSLINCKLLNVSALKMLVNLKELDLSKNKNINITPLQYLTKLTKLQLKECKLLSVEALIPLQLLQYLDVLKNNVVYVQPLKQLKQLTFIEQSGNYFLDLETFTKFFDMDSHKHRPTETQILYANILRDINYPITLLRNINGKRIQLKNNMQLGKNSVSKITNTFLANFILVTQKFIQSLEQLNAETCQ</sequence>
<keyword evidence="5" id="KW-1185">Reference proteome</keyword>
<dbReference type="Gene3D" id="3.80.10.10">
    <property type="entry name" value="Ribonuclease Inhibitor"/>
    <property type="match status" value="3"/>
</dbReference>
<reference evidence="4 5" key="2">
    <citation type="submission" date="2024-07" db="EMBL/GenBank/DDBJ databases">
        <authorList>
            <person name="Akdeniz Z."/>
        </authorList>
    </citation>
    <scope>NUCLEOTIDE SEQUENCE [LARGE SCALE GENOMIC DNA]</scope>
</reference>
<dbReference type="EMBL" id="CAXDID020000059">
    <property type="protein sequence ID" value="CAL6009157.1"/>
    <property type="molecule type" value="Genomic_DNA"/>
</dbReference>
<dbReference type="InterPro" id="IPR050836">
    <property type="entry name" value="SDS22/Internalin_LRR"/>
</dbReference>
<evidence type="ECO:0000313" key="3">
    <source>
        <dbReference type="EMBL" id="CAI9965996.1"/>
    </source>
</evidence>
<organism evidence="3">
    <name type="scientific">Hexamita inflata</name>
    <dbReference type="NCBI Taxonomy" id="28002"/>
    <lineage>
        <taxon>Eukaryota</taxon>
        <taxon>Metamonada</taxon>
        <taxon>Diplomonadida</taxon>
        <taxon>Hexamitidae</taxon>
        <taxon>Hexamitinae</taxon>
        <taxon>Hexamita</taxon>
    </lineage>
</organism>
<protein>
    <submittedName>
        <fullName evidence="3">Leucine-rich repeat protein</fullName>
    </submittedName>
    <submittedName>
        <fullName evidence="4">Leucine-rich_repeat protein</fullName>
    </submittedName>
</protein>
<accession>A0AA86UV82</accession>
<dbReference type="PANTHER" id="PTHR46652:SF3">
    <property type="entry name" value="LEUCINE-RICH REPEAT-CONTAINING PROTEIN 9"/>
    <property type="match status" value="1"/>
</dbReference>
<evidence type="ECO:0000256" key="1">
    <source>
        <dbReference type="ARBA" id="ARBA00022614"/>
    </source>
</evidence>
<dbReference type="InterPro" id="IPR032675">
    <property type="entry name" value="LRR_dom_sf"/>
</dbReference>
<proteinExistence type="predicted"/>